<proteinExistence type="predicted"/>
<keyword evidence="2" id="KW-0812">Transmembrane</keyword>
<gene>
    <name evidence="3" type="ORF">CLV59_1117</name>
</gene>
<organism evidence="3 4">
    <name type="scientific">Chitinophaga dinghuensis</name>
    <dbReference type="NCBI Taxonomy" id="1539050"/>
    <lineage>
        <taxon>Bacteria</taxon>
        <taxon>Pseudomonadati</taxon>
        <taxon>Bacteroidota</taxon>
        <taxon>Chitinophagia</taxon>
        <taxon>Chitinophagales</taxon>
        <taxon>Chitinophagaceae</taxon>
        <taxon>Chitinophaga</taxon>
    </lineage>
</organism>
<evidence type="ECO:0000256" key="1">
    <source>
        <dbReference type="SAM" id="MobiDB-lite"/>
    </source>
</evidence>
<evidence type="ECO:0000313" key="3">
    <source>
        <dbReference type="EMBL" id="RAJ73888.1"/>
    </source>
</evidence>
<dbReference type="Proteomes" id="UP000249819">
    <property type="component" value="Unassembled WGS sequence"/>
</dbReference>
<comment type="caution">
    <text evidence="3">The sequence shown here is derived from an EMBL/GenBank/DDBJ whole genome shotgun (WGS) entry which is preliminary data.</text>
</comment>
<feature type="region of interest" description="Disordered" evidence="1">
    <location>
        <begin position="121"/>
        <end position="142"/>
    </location>
</feature>
<keyword evidence="2" id="KW-1133">Transmembrane helix</keyword>
<sequence>MGRFRQKSAGKIFLMICCGIAFIAAVTLLTMILWNWLIPEIFHGPSITYWQAFGLLLLGKLLFGWHNNGKGFKGRGGDWKERIRNKMAHLSPEEQEHLREKLRNRCGGSEHFERHFDRFWNDRDEKKDDPAQNPGNNPSTSL</sequence>
<dbReference type="EMBL" id="QLMA01000011">
    <property type="protein sequence ID" value="RAJ73888.1"/>
    <property type="molecule type" value="Genomic_DNA"/>
</dbReference>
<keyword evidence="2" id="KW-0472">Membrane</keyword>
<accession>A0A327VL45</accession>
<feature type="transmembrane region" description="Helical" evidence="2">
    <location>
        <begin position="12"/>
        <end position="36"/>
    </location>
</feature>
<protein>
    <submittedName>
        <fullName evidence="3">Uncharacterized protein</fullName>
    </submittedName>
</protein>
<feature type="transmembrane region" description="Helical" evidence="2">
    <location>
        <begin position="48"/>
        <end position="65"/>
    </location>
</feature>
<keyword evidence="4" id="KW-1185">Reference proteome</keyword>
<dbReference type="RefSeq" id="WP_211324032.1">
    <property type="nucleotide sequence ID" value="NZ_QLMA01000011.1"/>
</dbReference>
<evidence type="ECO:0000256" key="2">
    <source>
        <dbReference type="SAM" id="Phobius"/>
    </source>
</evidence>
<dbReference type="AlphaFoldDB" id="A0A327VL45"/>
<feature type="compositionally biased region" description="Polar residues" evidence="1">
    <location>
        <begin position="133"/>
        <end position="142"/>
    </location>
</feature>
<evidence type="ECO:0000313" key="4">
    <source>
        <dbReference type="Proteomes" id="UP000249819"/>
    </source>
</evidence>
<name>A0A327VL45_9BACT</name>
<feature type="compositionally biased region" description="Basic and acidic residues" evidence="1">
    <location>
        <begin position="121"/>
        <end position="130"/>
    </location>
</feature>
<reference evidence="3 4" key="1">
    <citation type="submission" date="2018-06" db="EMBL/GenBank/DDBJ databases">
        <title>Genomic Encyclopedia of Archaeal and Bacterial Type Strains, Phase II (KMG-II): from individual species to whole genera.</title>
        <authorList>
            <person name="Goeker M."/>
        </authorList>
    </citation>
    <scope>NUCLEOTIDE SEQUENCE [LARGE SCALE GENOMIC DNA]</scope>
    <source>
        <strain evidence="3 4">DSM 29821</strain>
    </source>
</reference>